<dbReference type="InterPro" id="IPR001845">
    <property type="entry name" value="HTH_ArsR_DNA-bd_dom"/>
</dbReference>
<keyword evidence="7" id="KW-1185">Reference proteome</keyword>
<accession>A0ABY9IZ94</accession>
<dbReference type="InterPro" id="IPR011991">
    <property type="entry name" value="ArsR-like_HTH"/>
</dbReference>
<dbReference type="PANTHER" id="PTHR43132">
    <property type="entry name" value="ARSENICAL RESISTANCE OPERON REPRESSOR ARSR-RELATED"/>
    <property type="match status" value="1"/>
</dbReference>
<dbReference type="PANTHER" id="PTHR43132:SF8">
    <property type="entry name" value="HTH-TYPE TRANSCRIPTIONAL REGULATOR KMTR"/>
    <property type="match status" value="1"/>
</dbReference>
<feature type="region of interest" description="Disordered" evidence="4">
    <location>
        <begin position="275"/>
        <end position="338"/>
    </location>
</feature>
<dbReference type="InterPro" id="IPR051011">
    <property type="entry name" value="Metal_resp_trans_reg"/>
</dbReference>
<organism evidence="6 7">
    <name type="scientific">Streptomyces poriferorum</name>
    <dbReference type="NCBI Taxonomy" id="2798799"/>
    <lineage>
        <taxon>Bacteria</taxon>
        <taxon>Bacillati</taxon>
        <taxon>Actinomycetota</taxon>
        <taxon>Actinomycetes</taxon>
        <taxon>Kitasatosporales</taxon>
        <taxon>Streptomycetaceae</taxon>
        <taxon>Streptomyces</taxon>
    </lineage>
</organism>
<dbReference type="Proteomes" id="UP001235744">
    <property type="component" value="Chromosome"/>
</dbReference>
<gene>
    <name evidence="6" type="ORF">P8A19_29460</name>
</gene>
<keyword evidence="3" id="KW-0804">Transcription</keyword>
<keyword evidence="1" id="KW-0805">Transcription regulation</keyword>
<dbReference type="CDD" id="cd00090">
    <property type="entry name" value="HTH_ARSR"/>
    <property type="match status" value="1"/>
</dbReference>
<dbReference type="RefSeq" id="WP_219573824.1">
    <property type="nucleotide sequence ID" value="NZ_CP120988.1"/>
</dbReference>
<proteinExistence type="predicted"/>
<name>A0ABY9IZ94_9ACTN</name>
<protein>
    <submittedName>
        <fullName evidence="6">Winged helix-turn-helix domain-containing protein</fullName>
    </submittedName>
</protein>
<evidence type="ECO:0000256" key="1">
    <source>
        <dbReference type="ARBA" id="ARBA00023015"/>
    </source>
</evidence>
<keyword evidence="2" id="KW-0238">DNA-binding</keyword>
<evidence type="ECO:0000313" key="6">
    <source>
        <dbReference type="EMBL" id="WLQ59293.1"/>
    </source>
</evidence>
<evidence type="ECO:0000256" key="4">
    <source>
        <dbReference type="SAM" id="MobiDB-lite"/>
    </source>
</evidence>
<sequence>MSEAIFSIHHVGGKAEPEFKEWRNQLARRIGSSDELTRDVQMLRRAPDLTWLLGPERDKAPAERNPSTGPSRREIRAAMDSFAHMSIAPYWQQILTHLTLQREARMKAQTDGGEYLLNSLHPDVRISGRILELSATEDADIELEGKGLLLAPSLFLGARPGALLRNVKGTDGRPVLVFSAQPDPETSRALWSPQAKDGEALDALMGRTRAQLLRLAMTGGTTSELAQQVGTSAASVSQHTSVLRKSGLIRSERHRNTMNHRITALGQAVLNGRSQPAAVESVSGLPDTSSEPRLLAKPTPKPNRPLSGSRREFGVSRRGIPNTDGASGSLGRGSKIVA</sequence>
<evidence type="ECO:0000259" key="5">
    <source>
        <dbReference type="SMART" id="SM00418"/>
    </source>
</evidence>
<evidence type="ECO:0000256" key="2">
    <source>
        <dbReference type="ARBA" id="ARBA00023125"/>
    </source>
</evidence>
<dbReference type="SMART" id="SM00418">
    <property type="entry name" value="HTH_ARSR"/>
    <property type="match status" value="1"/>
</dbReference>
<evidence type="ECO:0000256" key="3">
    <source>
        <dbReference type="ARBA" id="ARBA00023163"/>
    </source>
</evidence>
<reference evidence="6 7" key="1">
    <citation type="submission" date="2023-03" db="EMBL/GenBank/DDBJ databases">
        <title>Isolation and description of six Streptomyces strains from soil environments, able to metabolize different microbial glucans.</title>
        <authorList>
            <person name="Widen T."/>
            <person name="Larsbrink J."/>
        </authorList>
    </citation>
    <scope>NUCLEOTIDE SEQUENCE [LARGE SCALE GENOMIC DNA]</scope>
    <source>
        <strain evidence="6 7">Alt2</strain>
    </source>
</reference>
<dbReference type="EMBL" id="CP120988">
    <property type="protein sequence ID" value="WLQ59293.1"/>
    <property type="molecule type" value="Genomic_DNA"/>
</dbReference>
<evidence type="ECO:0000313" key="7">
    <source>
        <dbReference type="Proteomes" id="UP001235744"/>
    </source>
</evidence>
<feature type="domain" description="HTH arsR-type" evidence="5">
    <location>
        <begin position="199"/>
        <end position="270"/>
    </location>
</feature>